<organism evidence="6 7">
    <name type="scientific">Salinarimonas ramus</name>
    <dbReference type="NCBI Taxonomy" id="690164"/>
    <lineage>
        <taxon>Bacteria</taxon>
        <taxon>Pseudomonadati</taxon>
        <taxon>Pseudomonadota</taxon>
        <taxon>Alphaproteobacteria</taxon>
        <taxon>Hyphomicrobiales</taxon>
        <taxon>Salinarimonadaceae</taxon>
        <taxon>Salinarimonas</taxon>
    </lineage>
</organism>
<dbReference type="InterPro" id="IPR007318">
    <property type="entry name" value="Phopholipid_MeTrfase"/>
</dbReference>
<reference evidence="6 7" key="1">
    <citation type="journal article" date="2014" name="Int. J. Syst. Evol. Microbiol.">
        <title>Complete genome sequence of Corynebacterium casei LMG S-19264T (=DSM 44701T), isolated from a smear-ripened cheese.</title>
        <authorList>
            <consortium name="US DOE Joint Genome Institute (JGI-PGF)"/>
            <person name="Walter F."/>
            <person name="Albersmeier A."/>
            <person name="Kalinowski J."/>
            <person name="Ruckert C."/>
        </authorList>
    </citation>
    <scope>NUCLEOTIDE SEQUENCE [LARGE SCALE GENOMIC DNA]</scope>
    <source>
        <strain evidence="6 7">CGMCC 1.9161</strain>
    </source>
</reference>
<comment type="caution">
    <text evidence="6">The sequence shown here is derived from an EMBL/GenBank/DDBJ whole genome shotgun (WGS) entry which is preliminary data.</text>
</comment>
<comment type="subcellular location">
    <subcellularLocation>
        <location evidence="1">Endomembrane system</location>
        <topology evidence="1">Multi-pass membrane protein</topology>
    </subcellularLocation>
</comment>
<proteinExistence type="predicted"/>
<evidence type="ECO:0000256" key="4">
    <source>
        <dbReference type="ARBA" id="ARBA00023136"/>
    </source>
</evidence>
<feature type="transmembrane region" description="Helical" evidence="5">
    <location>
        <begin position="83"/>
        <end position="106"/>
    </location>
</feature>
<dbReference type="Pfam" id="PF04191">
    <property type="entry name" value="PEMT"/>
    <property type="match status" value="1"/>
</dbReference>
<evidence type="ECO:0000313" key="7">
    <source>
        <dbReference type="Proteomes" id="UP000600449"/>
    </source>
</evidence>
<gene>
    <name evidence="6" type="ORF">GCM10011322_46440</name>
</gene>
<evidence type="ECO:0000256" key="1">
    <source>
        <dbReference type="ARBA" id="ARBA00004127"/>
    </source>
</evidence>
<keyword evidence="3 5" id="KW-1133">Transmembrane helix</keyword>
<dbReference type="InterPro" id="IPR052527">
    <property type="entry name" value="Metal_cation-efflux_comp"/>
</dbReference>
<evidence type="ECO:0000256" key="3">
    <source>
        <dbReference type="ARBA" id="ARBA00022989"/>
    </source>
</evidence>
<evidence type="ECO:0000256" key="5">
    <source>
        <dbReference type="SAM" id="Phobius"/>
    </source>
</evidence>
<feature type="transmembrane region" description="Helical" evidence="5">
    <location>
        <begin position="6"/>
        <end position="27"/>
    </location>
</feature>
<accession>A0A917QL43</accession>
<dbReference type="RefSeq" id="WP_188915673.1">
    <property type="nucleotide sequence ID" value="NZ_BMMF01000019.1"/>
</dbReference>
<protein>
    <recommendedName>
        <fullName evidence="8">Isoprenylcysteine carboxylmethyltransferase family protein</fullName>
    </recommendedName>
</protein>
<dbReference type="AlphaFoldDB" id="A0A917QL43"/>
<feature type="transmembrane region" description="Helical" evidence="5">
    <location>
        <begin position="48"/>
        <end position="71"/>
    </location>
</feature>
<dbReference type="GO" id="GO:0012505">
    <property type="term" value="C:endomembrane system"/>
    <property type="evidence" value="ECO:0007669"/>
    <property type="project" value="UniProtKB-SubCell"/>
</dbReference>
<dbReference type="EMBL" id="BMMF01000019">
    <property type="protein sequence ID" value="GGK54348.1"/>
    <property type="molecule type" value="Genomic_DNA"/>
</dbReference>
<evidence type="ECO:0000256" key="2">
    <source>
        <dbReference type="ARBA" id="ARBA00022692"/>
    </source>
</evidence>
<dbReference type="PANTHER" id="PTHR43847">
    <property type="entry name" value="BLL3993 PROTEIN"/>
    <property type="match status" value="1"/>
</dbReference>
<sequence length="212" mass="23641">MDVLVFGRAALACYFTFIAVFYTAKLFALRARTGRSHAHRGRTYSAQYVGRILFNVFRFAIWGICVVRVPYPGIDPWLGRFEPLYTPAFVASGLLFLLASLALVVYTHSYMSEDWMSGVSDDGPRRLITGGPFAAMRHPLFVAVALGQIGFFLALPSVFSLVSLLVGLSVLRVQAHVEDRALDARFGVAWRDYAERVPAFAVPGPFKRKVRE</sequence>
<dbReference type="PANTHER" id="PTHR43847:SF1">
    <property type="entry name" value="BLL3993 PROTEIN"/>
    <property type="match status" value="1"/>
</dbReference>
<evidence type="ECO:0008006" key="8">
    <source>
        <dbReference type="Google" id="ProtNLM"/>
    </source>
</evidence>
<keyword evidence="7" id="KW-1185">Reference proteome</keyword>
<keyword evidence="4 5" id="KW-0472">Membrane</keyword>
<evidence type="ECO:0000313" key="6">
    <source>
        <dbReference type="EMBL" id="GGK54348.1"/>
    </source>
</evidence>
<dbReference type="Gene3D" id="1.20.120.1630">
    <property type="match status" value="1"/>
</dbReference>
<name>A0A917QL43_9HYPH</name>
<dbReference type="Proteomes" id="UP000600449">
    <property type="component" value="Unassembled WGS sequence"/>
</dbReference>
<keyword evidence="2 5" id="KW-0812">Transmembrane</keyword>